<dbReference type="GeneID" id="63806322"/>
<dbReference type="OrthoDB" id="4664297at2759"/>
<proteinExistence type="predicted"/>
<dbReference type="Gene3D" id="3.40.30.10">
    <property type="entry name" value="Glutaredoxin"/>
    <property type="match status" value="1"/>
</dbReference>
<name>A0A1Y1WFZ8_9FUNG</name>
<gene>
    <name evidence="1" type="ORF">DL89DRAFT_282205</name>
</gene>
<keyword evidence="2" id="KW-1185">Reference proteome</keyword>
<comment type="caution">
    <text evidence="1">The sequence shown here is derived from an EMBL/GenBank/DDBJ whole genome shotgun (WGS) entry which is preliminary data.</text>
</comment>
<accession>A0A1Y1WFZ8</accession>
<protein>
    <submittedName>
        <fullName evidence="1">Thioredoxin-like protein</fullName>
    </submittedName>
</protein>
<sequence length="287" mass="31683">MSHPIHFWFEYASPYSMLSALRIFHATRKTLPTNLTAGSPATHIPDLDKVQLVVRPVFLGAVFKMQGQGFLPNMRVPIKAAYLFHDVSRTLDQLGFKGFPRAPPKTWPRNTVLAGRMTWLLAQGAAYVNGLDAGQSPEPVNAPLGEAATRVLAEFVWRVYEAEFFIEDDIAEPAVMAGIWDRCVVDQMRALGERVPGGARAAELAVREEVKKGFQQNSVVAVGEGVFGAPSFTTGDHDMYWGNDRMLDAFNHYNIVAHTKTPDFRKAAAATYKHAAKIANAKNKANL</sequence>
<dbReference type="GO" id="GO:0006749">
    <property type="term" value="P:glutathione metabolic process"/>
    <property type="evidence" value="ECO:0007669"/>
    <property type="project" value="TreeGrafter"/>
</dbReference>
<dbReference type="STRING" id="61395.A0A1Y1WFZ8"/>
<dbReference type="EMBL" id="MCFD01000003">
    <property type="protein sequence ID" value="ORX72054.1"/>
    <property type="molecule type" value="Genomic_DNA"/>
</dbReference>
<dbReference type="InterPro" id="IPR036249">
    <property type="entry name" value="Thioredoxin-like_sf"/>
</dbReference>
<evidence type="ECO:0000313" key="2">
    <source>
        <dbReference type="Proteomes" id="UP000193922"/>
    </source>
</evidence>
<dbReference type="InterPro" id="IPR051924">
    <property type="entry name" value="GST_Kappa/NadH"/>
</dbReference>
<dbReference type="PANTHER" id="PTHR42943:SF2">
    <property type="entry name" value="GLUTATHIONE S-TRANSFERASE KAPPA 1"/>
    <property type="match status" value="1"/>
</dbReference>
<dbReference type="RefSeq" id="XP_040745478.1">
    <property type="nucleotide sequence ID" value="XM_040889674.1"/>
</dbReference>
<dbReference type="SUPFAM" id="SSF52833">
    <property type="entry name" value="Thioredoxin-like"/>
    <property type="match status" value="1"/>
</dbReference>
<evidence type="ECO:0000313" key="1">
    <source>
        <dbReference type="EMBL" id="ORX72054.1"/>
    </source>
</evidence>
<dbReference type="GO" id="GO:0004364">
    <property type="term" value="F:glutathione transferase activity"/>
    <property type="evidence" value="ECO:0007669"/>
    <property type="project" value="TreeGrafter"/>
</dbReference>
<dbReference type="GO" id="GO:0004602">
    <property type="term" value="F:glutathione peroxidase activity"/>
    <property type="evidence" value="ECO:0007669"/>
    <property type="project" value="TreeGrafter"/>
</dbReference>
<reference evidence="1 2" key="1">
    <citation type="submission" date="2016-07" db="EMBL/GenBank/DDBJ databases">
        <title>Pervasive Adenine N6-methylation of Active Genes in Fungi.</title>
        <authorList>
            <consortium name="DOE Joint Genome Institute"/>
            <person name="Mondo S.J."/>
            <person name="Dannebaum R.O."/>
            <person name="Kuo R.C."/>
            <person name="Labutti K."/>
            <person name="Haridas S."/>
            <person name="Kuo A."/>
            <person name="Salamov A."/>
            <person name="Ahrendt S.R."/>
            <person name="Lipzen A."/>
            <person name="Sullivan W."/>
            <person name="Andreopoulos W.B."/>
            <person name="Clum A."/>
            <person name="Lindquist E."/>
            <person name="Daum C."/>
            <person name="Ramamoorthy G.K."/>
            <person name="Gryganskyi A."/>
            <person name="Culley D."/>
            <person name="Magnuson J.K."/>
            <person name="James T.Y."/>
            <person name="O'Malley M.A."/>
            <person name="Stajich J.E."/>
            <person name="Spatafora J.W."/>
            <person name="Visel A."/>
            <person name="Grigoriev I.V."/>
        </authorList>
    </citation>
    <scope>NUCLEOTIDE SEQUENCE [LARGE SCALE GENOMIC DNA]</scope>
    <source>
        <strain evidence="1 2">ATCC 12442</strain>
    </source>
</reference>
<dbReference type="AlphaFoldDB" id="A0A1Y1WFZ8"/>
<dbReference type="PANTHER" id="PTHR42943">
    <property type="entry name" value="GLUTATHIONE S-TRANSFERASE KAPPA"/>
    <property type="match status" value="1"/>
</dbReference>
<dbReference type="Proteomes" id="UP000193922">
    <property type="component" value="Unassembled WGS sequence"/>
</dbReference>
<organism evidence="1 2">
    <name type="scientific">Linderina pennispora</name>
    <dbReference type="NCBI Taxonomy" id="61395"/>
    <lineage>
        <taxon>Eukaryota</taxon>
        <taxon>Fungi</taxon>
        <taxon>Fungi incertae sedis</taxon>
        <taxon>Zoopagomycota</taxon>
        <taxon>Kickxellomycotina</taxon>
        <taxon>Kickxellomycetes</taxon>
        <taxon>Kickxellales</taxon>
        <taxon>Kickxellaceae</taxon>
        <taxon>Linderina</taxon>
    </lineage>
</organism>